<dbReference type="EMBL" id="JABCRI010000012">
    <property type="protein sequence ID" value="KAF8396356.1"/>
    <property type="molecule type" value="Genomic_DNA"/>
</dbReference>
<proteinExistence type="predicted"/>
<feature type="compositionally biased region" description="Low complexity" evidence="1">
    <location>
        <begin position="208"/>
        <end position="226"/>
    </location>
</feature>
<gene>
    <name evidence="2" type="ORF">HHK36_017973</name>
</gene>
<feature type="region of interest" description="Disordered" evidence="1">
    <location>
        <begin position="208"/>
        <end position="237"/>
    </location>
</feature>
<dbReference type="AlphaFoldDB" id="A0A834Z0M8"/>
<organism evidence="2 3">
    <name type="scientific">Tetracentron sinense</name>
    <name type="common">Spur-leaf</name>
    <dbReference type="NCBI Taxonomy" id="13715"/>
    <lineage>
        <taxon>Eukaryota</taxon>
        <taxon>Viridiplantae</taxon>
        <taxon>Streptophyta</taxon>
        <taxon>Embryophyta</taxon>
        <taxon>Tracheophyta</taxon>
        <taxon>Spermatophyta</taxon>
        <taxon>Magnoliopsida</taxon>
        <taxon>Trochodendrales</taxon>
        <taxon>Trochodendraceae</taxon>
        <taxon>Tetracentron</taxon>
    </lineage>
</organism>
<dbReference type="Proteomes" id="UP000655225">
    <property type="component" value="Unassembled WGS sequence"/>
</dbReference>
<feature type="compositionally biased region" description="Low complexity" evidence="1">
    <location>
        <begin position="366"/>
        <end position="377"/>
    </location>
</feature>
<evidence type="ECO:0000256" key="1">
    <source>
        <dbReference type="SAM" id="MobiDB-lite"/>
    </source>
</evidence>
<protein>
    <submittedName>
        <fullName evidence="2">Uncharacterized protein</fullName>
    </submittedName>
</protein>
<feature type="region of interest" description="Disordered" evidence="1">
    <location>
        <begin position="99"/>
        <end position="124"/>
    </location>
</feature>
<reference evidence="2 3" key="1">
    <citation type="submission" date="2020-04" db="EMBL/GenBank/DDBJ databases">
        <title>Plant Genome Project.</title>
        <authorList>
            <person name="Zhang R.-G."/>
        </authorList>
    </citation>
    <scope>NUCLEOTIDE SEQUENCE [LARGE SCALE GENOMIC DNA]</scope>
    <source>
        <strain evidence="2">YNK0</strain>
        <tissue evidence="2">Leaf</tissue>
    </source>
</reference>
<feature type="region of interest" description="Disordered" evidence="1">
    <location>
        <begin position="264"/>
        <end position="288"/>
    </location>
</feature>
<keyword evidence="3" id="KW-1185">Reference proteome</keyword>
<accession>A0A834Z0M8</accession>
<evidence type="ECO:0000313" key="2">
    <source>
        <dbReference type="EMBL" id="KAF8396356.1"/>
    </source>
</evidence>
<evidence type="ECO:0000313" key="3">
    <source>
        <dbReference type="Proteomes" id="UP000655225"/>
    </source>
</evidence>
<sequence>MVDGSDQPLGKSKVGEMSGALGEVGWRNKGKHRTALGRGWRVRKILILKRKTGCRTLIRARVGNSEDKGVEASGIKDQVLGPSGPEFCSPFGSPFLGSKGTGSGVGPVRPSPRSSPPLTNSGSGVGVGPVSLRLSSPKSADPFGLYPLLARTGLVVKGQDLHLEGKASVSKTGSWKVEELAGISGCASSLSAGSFVVKRLEDSRWFQSRSGSGSAGAVGSLLPGSSHGSQTRASGGDIGGQVLLEDGEFSRSLCGALALAPSGDSFSSPATGRVMPSMSGPRGLEGGGVGFDVRGLDSSVVSPEAGELVESTFMGVDSESRRPEVLAGVCSVGSSGMVGTSDTLEGRRSVPGETGLPTSSSAERAGGLSPLSSGKSLRPASLRPNSFKGCSGFSGLGVGTSSGYPAVLPRACSGVGLGEPTSLSIPCSDMADSDWVDSYGGYAVAFAGQKYAARSSSAFIANSTYIITSFTLVLEFQKGRLQNLYWKRDGCASCSGKSNFVCLNKQDCAIKTPGCKKRGGSVDCSLGIQLAFSGTDKHNKVLNSWYEVEKLQQYSLYGLYSNLKDSLTGQYNKIF</sequence>
<comment type="caution">
    <text evidence="2">The sequence shown here is derived from an EMBL/GenBank/DDBJ whole genome shotgun (WGS) entry which is preliminary data.</text>
</comment>
<name>A0A834Z0M8_TETSI</name>
<feature type="region of interest" description="Disordered" evidence="1">
    <location>
        <begin position="337"/>
        <end position="380"/>
    </location>
</feature>